<dbReference type="InterPro" id="IPR050983">
    <property type="entry name" value="GST_Omega/HSP26"/>
</dbReference>
<dbReference type="Gene3D" id="1.20.1050.10">
    <property type="match status" value="1"/>
</dbReference>
<dbReference type="GO" id="GO:0005737">
    <property type="term" value="C:cytoplasm"/>
    <property type="evidence" value="ECO:0007669"/>
    <property type="project" value="TreeGrafter"/>
</dbReference>
<feature type="domain" description="GST N-terminal" evidence="1">
    <location>
        <begin position="3"/>
        <end position="82"/>
    </location>
</feature>
<dbReference type="CDD" id="cd03060">
    <property type="entry name" value="GST_N_Omega_like"/>
    <property type="match status" value="1"/>
</dbReference>
<dbReference type="PROSITE" id="PS50404">
    <property type="entry name" value="GST_NTER"/>
    <property type="match status" value="1"/>
</dbReference>
<dbReference type="Gene3D" id="3.40.30.10">
    <property type="entry name" value="Glutaredoxin"/>
    <property type="match status" value="1"/>
</dbReference>
<dbReference type="CDD" id="cd03196">
    <property type="entry name" value="GST_C_5"/>
    <property type="match status" value="1"/>
</dbReference>
<organism evidence="2 3">
    <name type="scientific">Erythrobacter dokdonensis DSW-74</name>
    <dbReference type="NCBI Taxonomy" id="1300349"/>
    <lineage>
        <taxon>Bacteria</taxon>
        <taxon>Pseudomonadati</taxon>
        <taxon>Pseudomonadota</taxon>
        <taxon>Alphaproteobacteria</taxon>
        <taxon>Sphingomonadales</taxon>
        <taxon>Erythrobacteraceae</taxon>
        <taxon>Erythrobacter/Porphyrobacter group</taxon>
        <taxon>Erythrobacter</taxon>
    </lineage>
</organism>
<dbReference type="InterPro" id="IPR036282">
    <property type="entry name" value="Glutathione-S-Trfase_C_sf"/>
</dbReference>
<accession>A0A1A7BL88</accession>
<dbReference type="Pfam" id="PF13417">
    <property type="entry name" value="GST_N_3"/>
    <property type="match status" value="1"/>
</dbReference>
<dbReference type="GO" id="GO:0016740">
    <property type="term" value="F:transferase activity"/>
    <property type="evidence" value="ECO:0007669"/>
    <property type="project" value="UniProtKB-KW"/>
</dbReference>
<dbReference type="PANTHER" id="PTHR43968:SF6">
    <property type="entry name" value="GLUTATHIONE S-TRANSFERASE OMEGA"/>
    <property type="match status" value="1"/>
</dbReference>
<dbReference type="InterPro" id="IPR004045">
    <property type="entry name" value="Glutathione_S-Trfase_N"/>
</dbReference>
<proteinExistence type="predicted"/>
<dbReference type="Proteomes" id="UP000092484">
    <property type="component" value="Unassembled WGS sequence"/>
</dbReference>
<dbReference type="PATRIC" id="fig|1300349.4.peg.374"/>
<dbReference type="EMBL" id="LZYB01000001">
    <property type="protein sequence ID" value="OBV12247.1"/>
    <property type="molecule type" value="Genomic_DNA"/>
</dbReference>
<dbReference type="InterPro" id="IPR040079">
    <property type="entry name" value="Glutathione_S-Trfase"/>
</dbReference>
<name>A0A1A7BL88_9SPHN</name>
<dbReference type="STRING" id="1300349.I603_0378"/>
<protein>
    <submittedName>
        <fullName evidence="2">Glutathione S-transferase domain-containing protein</fullName>
    </submittedName>
</protein>
<dbReference type="InterPro" id="IPR036249">
    <property type="entry name" value="Thioredoxin-like_sf"/>
</dbReference>
<gene>
    <name evidence="2" type="ORF">I603_0378</name>
</gene>
<evidence type="ECO:0000259" key="1">
    <source>
        <dbReference type="PROSITE" id="PS50404"/>
    </source>
</evidence>
<dbReference type="Pfam" id="PF13410">
    <property type="entry name" value="GST_C_2"/>
    <property type="match status" value="1"/>
</dbReference>
<dbReference type="PROSITE" id="PS51354">
    <property type="entry name" value="GLUTAREDOXIN_2"/>
    <property type="match status" value="1"/>
</dbReference>
<dbReference type="PANTHER" id="PTHR43968">
    <property type="match status" value="1"/>
</dbReference>
<keyword evidence="3" id="KW-1185">Reference proteome</keyword>
<dbReference type="RefSeq" id="WP_232305216.1">
    <property type="nucleotide sequence ID" value="NZ_LZYB01000001.1"/>
</dbReference>
<reference evidence="2 3" key="1">
    <citation type="submission" date="2016-06" db="EMBL/GenBank/DDBJ databases">
        <title>Genome sequence of Porphyrobacter dokdonensis DSW-74.</title>
        <authorList>
            <person name="Kim J.F."/>
            <person name="Song J.Y."/>
        </authorList>
    </citation>
    <scope>NUCLEOTIDE SEQUENCE [LARGE SCALE GENOMIC DNA]</scope>
    <source>
        <strain evidence="2 3">DSW-74</strain>
    </source>
</reference>
<evidence type="ECO:0000313" key="3">
    <source>
        <dbReference type="Proteomes" id="UP000092484"/>
    </source>
</evidence>
<dbReference type="AlphaFoldDB" id="A0A1A7BL88"/>
<sequence length="209" mass="23423">MSQPPVLYSFRRCPYAMRARMALWIAGITVELREVKLAAKPPELVAASPKATVPVLVPEDGTVLDESLDIMRWALRWSDPEGWLAGEDAALIAANDGPFKHHLDRAKYPNRYEPDGVDHRAAALAMLGLLEQRLEAARFLCGPNRTFTDIALFPFIRQFSGIDPDWFAAQPLPRLQTWLEELVTSALFARVMQKFVPWKAGDAPILFGP</sequence>
<dbReference type="SFLD" id="SFLDS00019">
    <property type="entry name" value="Glutathione_Transferase_(cytos"/>
    <property type="match status" value="1"/>
</dbReference>
<keyword evidence="2" id="KW-0808">Transferase</keyword>
<dbReference type="SUPFAM" id="SSF52833">
    <property type="entry name" value="Thioredoxin-like"/>
    <property type="match status" value="1"/>
</dbReference>
<comment type="caution">
    <text evidence="2">The sequence shown here is derived from an EMBL/GenBank/DDBJ whole genome shotgun (WGS) entry which is preliminary data.</text>
</comment>
<evidence type="ECO:0000313" key="2">
    <source>
        <dbReference type="EMBL" id="OBV12247.1"/>
    </source>
</evidence>
<dbReference type="SUPFAM" id="SSF47616">
    <property type="entry name" value="GST C-terminal domain-like"/>
    <property type="match status" value="1"/>
</dbReference>